<keyword evidence="4" id="KW-0521">NADP</keyword>
<dbReference type="OrthoDB" id="9803192at2"/>
<feature type="domain" description="Dihydroprymidine dehydrogenase" evidence="9">
    <location>
        <begin position="24"/>
        <end position="133"/>
    </location>
</feature>
<keyword evidence="6" id="KW-0408">Iron</keyword>
<evidence type="ECO:0000259" key="9">
    <source>
        <dbReference type="Pfam" id="PF14691"/>
    </source>
</evidence>
<dbReference type="EMBL" id="QZEI01000052">
    <property type="protein sequence ID" value="RLV58870.1"/>
    <property type="molecule type" value="Genomic_DNA"/>
</dbReference>
<dbReference type="SUPFAM" id="SSF51971">
    <property type="entry name" value="Nucleotide-binding domain"/>
    <property type="match status" value="1"/>
</dbReference>
<evidence type="ECO:0000256" key="1">
    <source>
        <dbReference type="ARBA" id="ARBA00001966"/>
    </source>
</evidence>
<accession>A0A3L8PU66</accession>
<gene>
    <name evidence="10" type="ORF">D5018_15065</name>
</gene>
<dbReference type="Pfam" id="PF07992">
    <property type="entry name" value="Pyr_redox_2"/>
    <property type="match status" value="1"/>
</dbReference>
<dbReference type="FunFam" id="3.50.50.60:FF:000041">
    <property type="entry name" value="Glutamate synthase, small subunit"/>
    <property type="match status" value="1"/>
</dbReference>
<dbReference type="InterPro" id="IPR009051">
    <property type="entry name" value="Helical_ferredxn"/>
</dbReference>
<evidence type="ECO:0000256" key="5">
    <source>
        <dbReference type="ARBA" id="ARBA00023002"/>
    </source>
</evidence>
<dbReference type="PRINTS" id="PR00419">
    <property type="entry name" value="ADXRDTASE"/>
</dbReference>
<proteinExistence type="predicted"/>
<dbReference type="InterPro" id="IPR023753">
    <property type="entry name" value="FAD/NAD-binding_dom"/>
</dbReference>
<dbReference type="Gene3D" id="3.50.50.60">
    <property type="entry name" value="FAD/NAD(P)-binding domain"/>
    <property type="match status" value="2"/>
</dbReference>
<protein>
    <submittedName>
        <fullName evidence="10">Glutamate synthase small subunit</fullName>
    </submittedName>
</protein>
<evidence type="ECO:0000256" key="6">
    <source>
        <dbReference type="ARBA" id="ARBA00023004"/>
    </source>
</evidence>
<dbReference type="Proteomes" id="UP000281474">
    <property type="component" value="Unassembled WGS sequence"/>
</dbReference>
<keyword evidence="5" id="KW-0560">Oxidoreductase</keyword>
<dbReference type="RefSeq" id="WP_121839825.1">
    <property type="nucleotide sequence ID" value="NZ_ML014801.1"/>
</dbReference>
<keyword evidence="2" id="KW-0004">4Fe-4S</keyword>
<dbReference type="InterPro" id="IPR028261">
    <property type="entry name" value="DPD_II"/>
</dbReference>
<keyword evidence="7" id="KW-0411">Iron-sulfur</keyword>
<dbReference type="GO" id="GO:0016491">
    <property type="term" value="F:oxidoreductase activity"/>
    <property type="evidence" value="ECO:0007669"/>
    <property type="project" value="UniProtKB-KW"/>
</dbReference>
<evidence type="ECO:0000256" key="2">
    <source>
        <dbReference type="ARBA" id="ARBA00022485"/>
    </source>
</evidence>
<comment type="caution">
    <text evidence="10">The sequence shown here is derived from an EMBL/GenBank/DDBJ whole genome shotgun (WGS) entry which is preliminary data.</text>
</comment>
<dbReference type="GO" id="GO:0051539">
    <property type="term" value="F:4 iron, 4 sulfur cluster binding"/>
    <property type="evidence" value="ECO:0007669"/>
    <property type="project" value="UniProtKB-KW"/>
</dbReference>
<evidence type="ECO:0000313" key="11">
    <source>
        <dbReference type="Proteomes" id="UP000281474"/>
    </source>
</evidence>
<reference evidence="10 11" key="1">
    <citation type="submission" date="2018-09" db="EMBL/GenBank/DDBJ databases">
        <title>Phylogeny of the Shewanellaceae, and recommendation for two new genera, Pseudoshewanella and Parashewanella.</title>
        <authorList>
            <person name="Wang G."/>
        </authorList>
    </citation>
    <scope>NUCLEOTIDE SEQUENCE [LARGE SCALE GENOMIC DNA]</scope>
    <source>
        <strain evidence="10 11">C51</strain>
    </source>
</reference>
<dbReference type="FunFam" id="1.10.1060.10:FF:000004">
    <property type="entry name" value="Glutamate synthase, small subunit"/>
    <property type="match status" value="1"/>
</dbReference>
<evidence type="ECO:0000256" key="3">
    <source>
        <dbReference type="ARBA" id="ARBA00022723"/>
    </source>
</evidence>
<sequence length="471" mass="52463">MSNDFQFIDTQRHLAEKQPINLRRSEFIEIYRPNQPQEIHSQASRCLDCGNPYCEWKCPLHNYIPNWLKLISENRLMEAADLVHQTNSLPEVCGRVCPQDRLCEGSCTLNDDFGAVTIGNIERYITDTAIKQGWKPDLSDVSTRTEKVAIIGAGPAGLACADVLARNGIKATVYDKYPEIGGLLTYGIPAFKLEKSIIKNRRNILEGMGVKFTLNTHVGVDISFDELINSHDSIFLGLGTYKALKANIPNEETQGVYQALPYLIGNTQHILEQETSEFPYINLQGRNVVVLGGGDTSMDCVRTAIRQGAEKVTLIYRRDETSMPGSANEVANAKEEGVNFTFNHQPIEIKVEDSKVIGVECLQTKVTQSAFDSRPSFELVEGSNSVIEADAVIIAFGFQPNPADWLAKYDIELDIRNRVVVNRREHDYQTSHPKIFAGGDMVRGADLVVTAIDEGRKAAIGMLNYFEENSI</sequence>
<dbReference type="AlphaFoldDB" id="A0A3L8PU66"/>
<dbReference type="SUPFAM" id="SSF46548">
    <property type="entry name" value="alpha-helical ferredoxin"/>
    <property type="match status" value="1"/>
</dbReference>
<evidence type="ECO:0000259" key="8">
    <source>
        <dbReference type="Pfam" id="PF07992"/>
    </source>
</evidence>
<dbReference type="Gene3D" id="1.10.1060.10">
    <property type="entry name" value="Alpha-helical ferredoxin"/>
    <property type="match status" value="1"/>
</dbReference>
<comment type="cofactor">
    <cofactor evidence="1">
        <name>[4Fe-4S] cluster</name>
        <dbReference type="ChEBI" id="CHEBI:49883"/>
    </cofactor>
</comment>
<organism evidence="10 11">
    <name type="scientific">Parashewanella curva</name>
    <dbReference type="NCBI Taxonomy" id="2338552"/>
    <lineage>
        <taxon>Bacteria</taxon>
        <taxon>Pseudomonadati</taxon>
        <taxon>Pseudomonadota</taxon>
        <taxon>Gammaproteobacteria</taxon>
        <taxon>Alteromonadales</taxon>
        <taxon>Shewanellaceae</taxon>
        <taxon>Parashewanella</taxon>
    </lineage>
</organism>
<evidence type="ECO:0000256" key="4">
    <source>
        <dbReference type="ARBA" id="ARBA00022857"/>
    </source>
</evidence>
<dbReference type="NCBIfam" id="TIGR01318">
    <property type="entry name" value="gltD_gamma_fam"/>
    <property type="match status" value="1"/>
</dbReference>
<name>A0A3L8PU66_9GAMM</name>
<keyword evidence="3" id="KW-0479">Metal-binding</keyword>
<dbReference type="PANTHER" id="PTHR42783">
    <property type="entry name" value="GLUTAMATE SYNTHASE [NADPH] SMALL CHAIN"/>
    <property type="match status" value="1"/>
</dbReference>
<dbReference type="Pfam" id="PF14691">
    <property type="entry name" value="Fer4_20"/>
    <property type="match status" value="1"/>
</dbReference>
<evidence type="ECO:0000313" key="10">
    <source>
        <dbReference type="EMBL" id="RLV58870.1"/>
    </source>
</evidence>
<dbReference type="PANTHER" id="PTHR42783:SF3">
    <property type="entry name" value="GLUTAMATE SYNTHASE [NADPH] SMALL CHAIN-RELATED"/>
    <property type="match status" value="1"/>
</dbReference>
<dbReference type="InterPro" id="IPR036188">
    <property type="entry name" value="FAD/NAD-bd_sf"/>
</dbReference>
<keyword evidence="11" id="KW-1185">Reference proteome</keyword>
<dbReference type="GO" id="GO:0046872">
    <property type="term" value="F:metal ion binding"/>
    <property type="evidence" value="ECO:0007669"/>
    <property type="project" value="UniProtKB-KW"/>
</dbReference>
<evidence type="ECO:0000256" key="7">
    <source>
        <dbReference type="ARBA" id="ARBA00023014"/>
    </source>
</evidence>
<feature type="domain" description="FAD/NAD(P)-binding" evidence="8">
    <location>
        <begin position="147"/>
        <end position="455"/>
    </location>
</feature>
<dbReference type="InterPro" id="IPR006006">
    <property type="entry name" value="GltD-like"/>
</dbReference>